<reference evidence="1 2" key="1">
    <citation type="journal article" date="2020" name="Nat. Food">
        <title>A phased Vanilla planifolia genome enables genetic improvement of flavour and production.</title>
        <authorList>
            <person name="Hasing T."/>
            <person name="Tang H."/>
            <person name="Brym M."/>
            <person name="Khazi F."/>
            <person name="Huang T."/>
            <person name="Chambers A.H."/>
        </authorList>
    </citation>
    <scope>NUCLEOTIDE SEQUENCE [LARGE SCALE GENOMIC DNA]</scope>
    <source>
        <tissue evidence="1">Leaf</tissue>
    </source>
</reference>
<protein>
    <submittedName>
        <fullName evidence="1">Uncharacterized protein</fullName>
    </submittedName>
</protein>
<organism evidence="1 2">
    <name type="scientific">Vanilla planifolia</name>
    <name type="common">Vanilla</name>
    <dbReference type="NCBI Taxonomy" id="51239"/>
    <lineage>
        <taxon>Eukaryota</taxon>
        <taxon>Viridiplantae</taxon>
        <taxon>Streptophyta</taxon>
        <taxon>Embryophyta</taxon>
        <taxon>Tracheophyta</taxon>
        <taxon>Spermatophyta</taxon>
        <taxon>Magnoliopsida</taxon>
        <taxon>Liliopsida</taxon>
        <taxon>Asparagales</taxon>
        <taxon>Orchidaceae</taxon>
        <taxon>Vanilloideae</taxon>
        <taxon>Vanilleae</taxon>
        <taxon>Vanilla</taxon>
    </lineage>
</organism>
<evidence type="ECO:0000313" key="1">
    <source>
        <dbReference type="EMBL" id="KAG0458275.1"/>
    </source>
</evidence>
<proteinExistence type="predicted"/>
<comment type="caution">
    <text evidence="1">The sequence shown here is derived from an EMBL/GenBank/DDBJ whole genome shotgun (WGS) entry which is preliminary data.</text>
</comment>
<keyword evidence="2" id="KW-1185">Reference proteome</keyword>
<name>A0A835UEL3_VANPL</name>
<dbReference type="OrthoDB" id="187139at2759"/>
<dbReference type="Proteomes" id="UP000636800">
    <property type="component" value="Chromosome 12"/>
</dbReference>
<dbReference type="EMBL" id="JADCNL010000012">
    <property type="protein sequence ID" value="KAG0458275.1"/>
    <property type="molecule type" value="Genomic_DNA"/>
</dbReference>
<gene>
    <name evidence="1" type="ORF">HPP92_023432</name>
</gene>
<accession>A0A835UEL3</accession>
<dbReference type="AlphaFoldDB" id="A0A835UEL3"/>
<sequence length="76" mass="8707">MVAEQQTVRMVGKSRGWRNQEDGRDMIIVVVVVKPSSSRCTRSFRPCLASKFALCGRLHINRHLPANVLRREFTLP</sequence>
<evidence type="ECO:0000313" key="2">
    <source>
        <dbReference type="Proteomes" id="UP000636800"/>
    </source>
</evidence>